<evidence type="ECO:0000256" key="3">
    <source>
        <dbReference type="ARBA" id="ARBA00022898"/>
    </source>
</evidence>
<evidence type="ECO:0000313" key="7">
    <source>
        <dbReference type="EMBL" id="KJK79448.1"/>
    </source>
</evidence>
<dbReference type="Proteomes" id="UP000054544">
    <property type="component" value="Unassembled WGS sequence"/>
</dbReference>
<keyword evidence="4" id="KW-0456">Lyase</keyword>
<dbReference type="AlphaFoldDB" id="A0A0D9P035"/>
<dbReference type="InterPro" id="IPR001597">
    <property type="entry name" value="ArAA_b-elim_lyase/Thr_aldolase"/>
</dbReference>
<evidence type="ECO:0000256" key="2">
    <source>
        <dbReference type="ARBA" id="ARBA00006966"/>
    </source>
</evidence>
<evidence type="ECO:0000313" key="8">
    <source>
        <dbReference type="Proteomes" id="UP000054544"/>
    </source>
</evidence>
<organism evidence="7 8">
    <name type="scientific">Metarhizium anisopliae BRIP 53293</name>
    <dbReference type="NCBI Taxonomy" id="1291518"/>
    <lineage>
        <taxon>Eukaryota</taxon>
        <taxon>Fungi</taxon>
        <taxon>Dikarya</taxon>
        <taxon>Ascomycota</taxon>
        <taxon>Pezizomycotina</taxon>
        <taxon>Sordariomycetes</taxon>
        <taxon>Hypocreomycetidae</taxon>
        <taxon>Hypocreales</taxon>
        <taxon>Clavicipitaceae</taxon>
        <taxon>Metarhizium</taxon>
    </lineage>
</organism>
<dbReference type="InterPro" id="IPR015422">
    <property type="entry name" value="PyrdxlP-dep_Trfase_small"/>
</dbReference>
<dbReference type="Pfam" id="PF01212">
    <property type="entry name" value="Beta_elim_lyase"/>
    <property type="match status" value="1"/>
</dbReference>
<gene>
    <name evidence="7" type="ORF">H634G_05039</name>
</gene>
<keyword evidence="3" id="KW-0663">Pyridoxal phosphate</keyword>
<feature type="domain" description="Aromatic amino acid beta-eliminating lyase/threonine aldolase" evidence="6">
    <location>
        <begin position="126"/>
        <end position="411"/>
    </location>
</feature>
<evidence type="ECO:0000259" key="6">
    <source>
        <dbReference type="Pfam" id="PF01212"/>
    </source>
</evidence>
<dbReference type="OrthoDB" id="10261951at2759"/>
<dbReference type="Gene3D" id="3.40.640.10">
    <property type="entry name" value="Type I PLP-dependent aspartate aminotransferase-like (Major domain)"/>
    <property type="match status" value="1"/>
</dbReference>
<dbReference type="PANTHER" id="PTHR48097">
    <property type="entry name" value="L-THREONINE ALDOLASE-RELATED"/>
    <property type="match status" value="1"/>
</dbReference>
<dbReference type="GO" id="GO:0008732">
    <property type="term" value="F:L-allo-threonine aldolase activity"/>
    <property type="evidence" value="ECO:0007669"/>
    <property type="project" value="TreeGrafter"/>
</dbReference>
<comment type="similarity">
    <text evidence="2">Belongs to the threonine aldolase family.</text>
</comment>
<dbReference type="InterPro" id="IPR023603">
    <property type="entry name" value="Low_specificity_L-TA-like"/>
</dbReference>
<dbReference type="STRING" id="1291518.A0A0D9P035"/>
<evidence type="ECO:0000256" key="5">
    <source>
        <dbReference type="SAM" id="MobiDB-lite"/>
    </source>
</evidence>
<dbReference type="SUPFAM" id="SSF53383">
    <property type="entry name" value="PLP-dependent transferases"/>
    <property type="match status" value="1"/>
</dbReference>
<dbReference type="FunFam" id="3.40.640.10:FF:000030">
    <property type="entry name" value="Low-specificity L-threonine aldolase"/>
    <property type="match status" value="1"/>
</dbReference>
<dbReference type="Gene3D" id="3.90.1150.10">
    <property type="entry name" value="Aspartate Aminotransferase, domain 1"/>
    <property type="match status" value="1"/>
</dbReference>
<proteinExistence type="inferred from homology"/>
<comment type="cofactor">
    <cofactor evidence="1">
        <name>pyridoxal 5'-phosphate</name>
        <dbReference type="ChEBI" id="CHEBI:597326"/>
    </cofactor>
</comment>
<dbReference type="NCBIfam" id="NF041359">
    <property type="entry name" value="GntG_guanitoxin"/>
    <property type="match status" value="1"/>
</dbReference>
<dbReference type="PANTHER" id="PTHR48097:SF9">
    <property type="entry name" value="L-THREONINE ALDOLASE"/>
    <property type="match status" value="1"/>
</dbReference>
<sequence>MGFDSNIKTRRPSEWADFRPRLPSEFDRQTTQKTEYIQRLGRHAYLQHTLCFVVDCFPATEFEYEAALEGDSRKPAPPVVTMITSIQDVGQDGPHGNLCNGTSNGPRKEAPVKENNWQHPGPAAFDLRSDIMTTPTARMLDAIAATTLLDDDFRQDPTTLGLESRVAQLTGKQAGLFVVSGTMGNLVSIRTHLQAPPHSVLCDHRSHIVTHEAGGIASLCGAMVQTVEPANGLYLTVEDLAAKLNRGTLVTDCPTRLVSLECPLGGVVMPLSECRRISEWARGHGVLLHLDGARLWEAVAAGAGSLRDYCACFDSVSLCFSKGLGAPVGSVVVGSEAFRERARWLRKSIGGGMRQAGVVCAAARVAVEETFLGGELRGAHERARRIAGLWEGYGGRLVYPVETNMVWLDLEAAGMSEGDFVKKGEALGLKIMGRRLVVHYQIGDEAVRRLDELFGSCFVTRA</sequence>
<protein>
    <recommendedName>
        <fullName evidence="6">Aromatic amino acid beta-eliminating lyase/threonine aldolase domain-containing protein</fullName>
    </recommendedName>
</protein>
<evidence type="ECO:0000256" key="1">
    <source>
        <dbReference type="ARBA" id="ARBA00001933"/>
    </source>
</evidence>
<keyword evidence="8" id="KW-1185">Reference proteome</keyword>
<dbReference type="GO" id="GO:0006545">
    <property type="term" value="P:glycine biosynthetic process"/>
    <property type="evidence" value="ECO:0007669"/>
    <property type="project" value="TreeGrafter"/>
</dbReference>
<reference evidence="8" key="1">
    <citation type="journal article" date="2014" name="BMC Genomics">
        <title>The genome sequence of the biocontrol fungus Metarhizium anisopliae and comparative genomics of Metarhizium species.</title>
        <authorList>
            <person name="Pattemore J.A."/>
            <person name="Hane J.K."/>
            <person name="Williams A.H."/>
            <person name="Wilson B.A."/>
            <person name="Stodart B.J."/>
            <person name="Ash G.J."/>
        </authorList>
    </citation>
    <scope>NUCLEOTIDE SEQUENCE [LARGE SCALE GENOMIC DNA]</scope>
    <source>
        <strain evidence="8">BRIP 53293</strain>
    </source>
</reference>
<feature type="region of interest" description="Disordered" evidence="5">
    <location>
        <begin position="90"/>
        <end position="121"/>
    </location>
</feature>
<accession>A0A0D9P035</accession>
<dbReference type="InterPro" id="IPR015421">
    <property type="entry name" value="PyrdxlP-dep_Trfase_major"/>
</dbReference>
<name>A0A0D9P035_METAN</name>
<evidence type="ECO:0000256" key="4">
    <source>
        <dbReference type="ARBA" id="ARBA00023239"/>
    </source>
</evidence>
<dbReference type="GO" id="GO:0005829">
    <property type="term" value="C:cytosol"/>
    <property type="evidence" value="ECO:0007669"/>
    <property type="project" value="TreeGrafter"/>
</dbReference>
<dbReference type="GO" id="GO:0006567">
    <property type="term" value="P:L-threonine catabolic process"/>
    <property type="evidence" value="ECO:0007669"/>
    <property type="project" value="TreeGrafter"/>
</dbReference>
<dbReference type="InterPro" id="IPR015424">
    <property type="entry name" value="PyrdxlP-dep_Trfase"/>
</dbReference>
<dbReference type="EMBL" id="KE384730">
    <property type="protein sequence ID" value="KJK79448.1"/>
    <property type="molecule type" value="Genomic_DNA"/>
</dbReference>